<evidence type="ECO:0000313" key="1">
    <source>
        <dbReference type="EMBL" id="KXB57773.1"/>
    </source>
</evidence>
<dbReference type="AlphaFoldDB" id="A0A133ZQS3"/>
<dbReference type="EMBL" id="LSDA01000075">
    <property type="protein sequence ID" value="KXB57773.1"/>
    <property type="molecule type" value="Genomic_DNA"/>
</dbReference>
<gene>
    <name evidence="1" type="ORF">HMPREF1866_01281</name>
</gene>
<sequence length="78" mass="9322">MKANHSRKPHKKKFKDKISAKGGVMPKNRQYYRKIKYPDKVTKPKRLVFVRIFLFRSARSKITYFPTVPFYIKKAAAF</sequence>
<dbReference type="PATRIC" id="fig|467210.3.peg.1272"/>
<reference evidence="2" key="1">
    <citation type="submission" date="2016-01" db="EMBL/GenBank/DDBJ databases">
        <authorList>
            <person name="Mitreva M."/>
            <person name="Pepin K.H."/>
            <person name="Mihindukulasuriya K.A."/>
            <person name="Fulton R."/>
            <person name="Fronick C."/>
            <person name="O'Laughlin M."/>
            <person name="Miner T."/>
            <person name="Herter B."/>
            <person name="Rosa B.A."/>
            <person name="Cordes M."/>
            <person name="Tomlinson C."/>
            <person name="Wollam A."/>
            <person name="Palsikar V.B."/>
            <person name="Mardis E.R."/>
            <person name="Wilson R.K."/>
        </authorList>
    </citation>
    <scope>NUCLEOTIDE SEQUENCE [LARGE SCALE GENOMIC DNA]</scope>
    <source>
        <strain evidence="2">DNF00896</strain>
    </source>
</reference>
<dbReference type="Proteomes" id="UP000070394">
    <property type="component" value="Unassembled WGS sequence"/>
</dbReference>
<evidence type="ECO:0000313" key="2">
    <source>
        <dbReference type="Proteomes" id="UP000070394"/>
    </source>
</evidence>
<organism evidence="1 2">
    <name type="scientific">Lachnoanaerobaculum saburreum</name>
    <dbReference type="NCBI Taxonomy" id="467210"/>
    <lineage>
        <taxon>Bacteria</taxon>
        <taxon>Bacillati</taxon>
        <taxon>Bacillota</taxon>
        <taxon>Clostridia</taxon>
        <taxon>Lachnospirales</taxon>
        <taxon>Lachnospiraceae</taxon>
        <taxon>Lachnoanaerobaculum</taxon>
    </lineage>
</organism>
<comment type="caution">
    <text evidence="1">The sequence shown here is derived from an EMBL/GenBank/DDBJ whole genome shotgun (WGS) entry which is preliminary data.</text>
</comment>
<accession>A0A133ZQS3</accession>
<name>A0A133ZQS3_9FIRM</name>
<keyword evidence="2" id="KW-1185">Reference proteome</keyword>
<protein>
    <submittedName>
        <fullName evidence="1">Uncharacterized protein</fullName>
    </submittedName>
</protein>
<proteinExistence type="predicted"/>